<keyword evidence="3" id="KW-0813">Transport</keyword>
<dbReference type="PANTHER" id="PTHR23503">
    <property type="entry name" value="SOLUTE CARRIER FAMILY 2"/>
    <property type="match status" value="1"/>
</dbReference>
<feature type="compositionally biased region" description="Basic and acidic residues" evidence="7">
    <location>
        <begin position="269"/>
        <end position="278"/>
    </location>
</feature>
<dbReference type="GO" id="GO:0016020">
    <property type="term" value="C:membrane"/>
    <property type="evidence" value="ECO:0007669"/>
    <property type="project" value="UniProtKB-SubCell"/>
</dbReference>
<dbReference type="OrthoDB" id="4540492at2759"/>
<evidence type="ECO:0000256" key="3">
    <source>
        <dbReference type="ARBA" id="ARBA00022448"/>
    </source>
</evidence>
<comment type="subcellular location">
    <subcellularLocation>
        <location evidence="1">Membrane</location>
        <topology evidence="1">Multi-pass membrane protein</topology>
    </subcellularLocation>
</comment>
<feature type="transmembrane region" description="Helical" evidence="8">
    <location>
        <begin position="162"/>
        <end position="183"/>
    </location>
</feature>
<dbReference type="InterPro" id="IPR005828">
    <property type="entry name" value="MFS_sugar_transport-like"/>
</dbReference>
<evidence type="ECO:0000256" key="2">
    <source>
        <dbReference type="ARBA" id="ARBA00010992"/>
    </source>
</evidence>
<dbReference type="InterPro" id="IPR036259">
    <property type="entry name" value="MFS_trans_sf"/>
</dbReference>
<dbReference type="Gene3D" id="1.20.1250.20">
    <property type="entry name" value="MFS general substrate transporter like domains"/>
    <property type="match status" value="1"/>
</dbReference>
<evidence type="ECO:0000256" key="7">
    <source>
        <dbReference type="SAM" id="MobiDB-lite"/>
    </source>
</evidence>
<dbReference type="PANTHER" id="PTHR23503:SF8">
    <property type="entry name" value="FACILITATED GLUCOSE TRANSPORTER PROTEIN 1"/>
    <property type="match status" value="1"/>
</dbReference>
<dbReference type="InterPro" id="IPR045263">
    <property type="entry name" value="GLUT"/>
</dbReference>
<feature type="transmembrane region" description="Helical" evidence="8">
    <location>
        <begin position="348"/>
        <end position="369"/>
    </location>
</feature>
<dbReference type="PROSITE" id="PS00217">
    <property type="entry name" value="SUGAR_TRANSPORT_2"/>
    <property type="match status" value="1"/>
</dbReference>
<feature type="transmembrane region" description="Helical" evidence="8">
    <location>
        <begin position="103"/>
        <end position="122"/>
    </location>
</feature>
<feature type="transmembrane region" description="Helical" evidence="8">
    <location>
        <begin position="128"/>
        <end position="150"/>
    </location>
</feature>
<feature type="transmembrane region" description="Helical" evidence="8">
    <location>
        <begin position="470"/>
        <end position="488"/>
    </location>
</feature>
<comment type="similarity">
    <text evidence="2">Belongs to the major facilitator superfamily. Sugar transporter (TC 2.A.1.1) family.</text>
</comment>
<keyword evidence="6 8" id="KW-0472">Membrane</keyword>
<gene>
    <name evidence="10" type="ORF">BDY21DRAFT_388329</name>
</gene>
<feature type="transmembrane region" description="Helical" evidence="8">
    <location>
        <begin position="376"/>
        <end position="397"/>
    </location>
</feature>
<feature type="transmembrane region" description="Helical" evidence="8">
    <location>
        <begin position="403"/>
        <end position="427"/>
    </location>
</feature>
<dbReference type="Pfam" id="PF00083">
    <property type="entry name" value="Sugar_tr"/>
    <property type="match status" value="1"/>
</dbReference>
<feature type="region of interest" description="Disordered" evidence="7">
    <location>
        <begin position="493"/>
        <end position="512"/>
    </location>
</feature>
<dbReference type="InterPro" id="IPR003663">
    <property type="entry name" value="Sugar/inositol_transpt"/>
</dbReference>
<feature type="transmembrane region" description="Helical" evidence="8">
    <location>
        <begin position="312"/>
        <end position="336"/>
    </location>
</feature>
<dbReference type="InterPro" id="IPR020846">
    <property type="entry name" value="MFS_dom"/>
</dbReference>
<dbReference type="Proteomes" id="UP000799766">
    <property type="component" value="Unassembled WGS sequence"/>
</dbReference>
<evidence type="ECO:0000313" key="11">
    <source>
        <dbReference type="Proteomes" id="UP000799766"/>
    </source>
</evidence>
<name>A0A6A6NNS0_9PEZI</name>
<evidence type="ECO:0000256" key="6">
    <source>
        <dbReference type="ARBA" id="ARBA00023136"/>
    </source>
</evidence>
<dbReference type="SUPFAM" id="SSF103473">
    <property type="entry name" value="MFS general substrate transporter"/>
    <property type="match status" value="1"/>
</dbReference>
<dbReference type="EMBL" id="MU001701">
    <property type="protein sequence ID" value="KAF2452943.1"/>
    <property type="molecule type" value="Genomic_DNA"/>
</dbReference>
<dbReference type="PRINTS" id="PR00171">
    <property type="entry name" value="SUGRTRNSPORT"/>
</dbReference>
<evidence type="ECO:0000256" key="1">
    <source>
        <dbReference type="ARBA" id="ARBA00004141"/>
    </source>
</evidence>
<sequence length="512" mass="54228">MDPRTWLKDLTGYFIFILFVATIGPLLFGFHLSELNPPEDVIRCKRESIHSSLSAPATTASALPQCIPMDPTQWGLVGSIFTLGGLSGALAAGPIAAKRGRLLTMRLTTIFFTLGPVFEALAPNIGVLALGRFVSGVGAGAALVAVPLYISEVAPPKERGLFGSLTQVMVNVGILIAQLLGFFLSKGNLWRVILAAGGAIGAAQAVGLVLSVESPRWNAHAGRKTRAVKDLHKIRGEYFEVEEEIASWDAESDAEDETEATVRDEEQTLLAHDERDAAPRTPSLGKSPSPSRHESRHLSIIGVLRDPASRRAVLAVVGVMLAQQLTGINSIIMYGVSLLTSLLSARSAALNLGVSALNVVVTFACSPLVDRWGRRTCLLSSIAGMGISSLLLAAGILRHVPALSAVAVLTFVASFGLGLGPVPFILASELVGPAAVGAAQSWALAANWIATFVVAQFFPLANERLGGKVYFVFAALAAVFWVFVALGVPESKGKKSVDEVWGREPPRSERED</sequence>
<feature type="transmembrane region" description="Helical" evidence="8">
    <location>
        <begin position="12"/>
        <end position="32"/>
    </location>
</feature>
<feature type="transmembrane region" description="Helical" evidence="8">
    <location>
        <begin position="439"/>
        <end position="458"/>
    </location>
</feature>
<keyword evidence="11" id="KW-1185">Reference proteome</keyword>
<dbReference type="GO" id="GO:0015149">
    <property type="term" value="F:hexose transmembrane transporter activity"/>
    <property type="evidence" value="ECO:0007669"/>
    <property type="project" value="TreeGrafter"/>
</dbReference>
<organism evidence="10 11">
    <name type="scientific">Lineolata rhizophorae</name>
    <dbReference type="NCBI Taxonomy" id="578093"/>
    <lineage>
        <taxon>Eukaryota</taxon>
        <taxon>Fungi</taxon>
        <taxon>Dikarya</taxon>
        <taxon>Ascomycota</taxon>
        <taxon>Pezizomycotina</taxon>
        <taxon>Dothideomycetes</taxon>
        <taxon>Dothideomycetes incertae sedis</taxon>
        <taxon>Lineolatales</taxon>
        <taxon>Lineolataceae</taxon>
        <taxon>Lineolata</taxon>
    </lineage>
</organism>
<evidence type="ECO:0000256" key="4">
    <source>
        <dbReference type="ARBA" id="ARBA00022692"/>
    </source>
</evidence>
<feature type="domain" description="Major facilitator superfamily (MFS) profile" evidence="9">
    <location>
        <begin position="17"/>
        <end position="492"/>
    </location>
</feature>
<keyword evidence="4 8" id="KW-0812">Transmembrane</keyword>
<dbReference type="AlphaFoldDB" id="A0A6A6NNS0"/>
<evidence type="ECO:0000256" key="5">
    <source>
        <dbReference type="ARBA" id="ARBA00022989"/>
    </source>
</evidence>
<feature type="transmembrane region" description="Helical" evidence="8">
    <location>
        <begin position="74"/>
        <end position="96"/>
    </location>
</feature>
<evidence type="ECO:0000313" key="10">
    <source>
        <dbReference type="EMBL" id="KAF2452943.1"/>
    </source>
</evidence>
<dbReference type="PROSITE" id="PS50850">
    <property type="entry name" value="MFS"/>
    <property type="match status" value="1"/>
</dbReference>
<dbReference type="InterPro" id="IPR005829">
    <property type="entry name" value="Sugar_transporter_CS"/>
</dbReference>
<feature type="transmembrane region" description="Helical" evidence="8">
    <location>
        <begin position="189"/>
        <end position="210"/>
    </location>
</feature>
<evidence type="ECO:0000259" key="9">
    <source>
        <dbReference type="PROSITE" id="PS50850"/>
    </source>
</evidence>
<protein>
    <submittedName>
        <fullName evidence="10">General substrate transporter</fullName>
    </submittedName>
</protein>
<reference evidence="10" key="1">
    <citation type="journal article" date="2020" name="Stud. Mycol.">
        <title>101 Dothideomycetes genomes: a test case for predicting lifestyles and emergence of pathogens.</title>
        <authorList>
            <person name="Haridas S."/>
            <person name="Albert R."/>
            <person name="Binder M."/>
            <person name="Bloem J."/>
            <person name="Labutti K."/>
            <person name="Salamov A."/>
            <person name="Andreopoulos B."/>
            <person name="Baker S."/>
            <person name="Barry K."/>
            <person name="Bills G."/>
            <person name="Bluhm B."/>
            <person name="Cannon C."/>
            <person name="Castanera R."/>
            <person name="Culley D."/>
            <person name="Daum C."/>
            <person name="Ezra D."/>
            <person name="Gonzalez J."/>
            <person name="Henrissat B."/>
            <person name="Kuo A."/>
            <person name="Liang C."/>
            <person name="Lipzen A."/>
            <person name="Lutzoni F."/>
            <person name="Magnuson J."/>
            <person name="Mondo S."/>
            <person name="Nolan M."/>
            <person name="Ohm R."/>
            <person name="Pangilinan J."/>
            <person name="Park H.-J."/>
            <person name="Ramirez L."/>
            <person name="Alfaro M."/>
            <person name="Sun H."/>
            <person name="Tritt A."/>
            <person name="Yoshinaga Y."/>
            <person name="Zwiers L.-H."/>
            <person name="Turgeon B."/>
            <person name="Goodwin S."/>
            <person name="Spatafora J."/>
            <person name="Crous P."/>
            <person name="Grigoriev I."/>
        </authorList>
    </citation>
    <scope>NUCLEOTIDE SEQUENCE</scope>
    <source>
        <strain evidence="10">ATCC 16933</strain>
    </source>
</reference>
<feature type="region of interest" description="Disordered" evidence="7">
    <location>
        <begin position="269"/>
        <end position="296"/>
    </location>
</feature>
<keyword evidence="5 8" id="KW-1133">Transmembrane helix</keyword>
<accession>A0A6A6NNS0</accession>
<evidence type="ECO:0000256" key="8">
    <source>
        <dbReference type="SAM" id="Phobius"/>
    </source>
</evidence>
<proteinExistence type="inferred from homology"/>